<sequence>MASPMFCNPQKHQRRESRGNGRSPGALNMAAAGDNKLVLLSSVGSDFSCGVYFICRITNDRKRGSNTMEGSALVRPPQSRFRIWLTPDETDSSISELLSLPPEDSDSYGIELENPHESFCNLHNKVQVHSINVFRNKHQKPKSIKYVPLEIKKKETADADVIQEHRAALRRIAKECSKIRPSEEPSRGQISSKEPHCFNIKEKVCSADLITRGKIGVEPRNLENQQAKV</sequence>
<evidence type="ECO:0000256" key="1">
    <source>
        <dbReference type="SAM" id="MobiDB-lite"/>
    </source>
</evidence>
<organism evidence="2 3">
    <name type="scientific">Fukomys damarensis</name>
    <name type="common">Damaraland mole rat</name>
    <name type="synonym">Cryptomys damarensis</name>
    <dbReference type="NCBI Taxonomy" id="885580"/>
    <lineage>
        <taxon>Eukaryota</taxon>
        <taxon>Metazoa</taxon>
        <taxon>Chordata</taxon>
        <taxon>Craniata</taxon>
        <taxon>Vertebrata</taxon>
        <taxon>Euteleostomi</taxon>
        <taxon>Mammalia</taxon>
        <taxon>Eutheria</taxon>
        <taxon>Euarchontoglires</taxon>
        <taxon>Glires</taxon>
        <taxon>Rodentia</taxon>
        <taxon>Hystricomorpha</taxon>
        <taxon>Bathyergidae</taxon>
        <taxon>Fukomys</taxon>
    </lineage>
</organism>
<protein>
    <submittedName>
        <fullName evidence="2">Chromodomain Y-like protein</fullName>
    </submittedName>
</protein>
<accession>A0A091E3M5</accession>
<dbReference type="AlphaFoldDB" id="A0A091E3M5"/>
<evidence type="ECO:0000313" key="2">
    <source>
        <dbReference type="EMBL" id="KFO29656.1"/>
    </source>
</evidence>
<evidence type="ECO:0000313" key="3">
    <source>
        <dbReference type="Proteomes" id="UP000028990"/>
    </source>
</evidence>
<dbReference type="Proteomes" id="UP000028990">
    <property type="component" value="Unassembled WGS sequence"/>
</dbReference>
<dbReference type="EMBL" id="KN122570">
    <property type="protein sequence ID" value="KFO29656.1"/>
    <property type="molecule type" value="Genomic_DNA"/>
</dbReference>
<keyword evidence="3" id="KW-1185">Reference proteome</keyword>
<gene>
    <name evidence="2" type="ORF">H920_08940</name>
</gene>
<feature type="region of interest" description="Disordered" evidence="1">
    <location>
        <begin position="1"/>
        <end position="27"/>
    </location>
</feature>
<proteinExistence type="predicted"/>
<name>A0A091E3M5_FUKDA</name>
<reference evidence="2 3" key="1">
    <citation type="submission" date="2013-11" db="EMBL/GenBank/DDBJ databases">
        <title>The Damaraland mole rat (Fukomys damarensis) genome and evolution of African mole rats.</title>
        <authorList>
            <person name="Gladyshev V.N."/>
            <person name="Fang X."/>
        </authorList>
    </citation>
    <scope>NUCLEOTIDE SEQUENCE [LARGE SCALE GENOMIC DNA]</scope>
    <source>
        <tissue evidence="2">Liver</tissue>
    </source>
</reference>